<accession>A0ACD5GWV5</accession>
<protein>
    <submittedName>
        <fullName evidence="1">Uncharacterized protein</fullName>
    </submittedName>
</protein>
<keyword evidence="2" id="KW-1185">Reference proteome</keyword>
<evidence type="ECO:0000313" key="1">
    <source>
        <dbReference type="EMBL" id="XPM65483.1"/>
    </source>
</evidence>
<gene>
    <name evidence="1" type="ORF">BH720_007280</name>
</gene>
<evidence type="ECO:0000313" key="2">
    <source>
        <dbReference type="Proteomes" id="UP000095472"/>
    </source>
</evidence>
<dbReference type="Proteomes" id="UP000095472">
    <property type="component" value="Chromosome"/>
</dbReference>
<dbReference type="EMBL" id="CP182909">
    <property type="protein sequence ID" value="XPM65483.1"/>
    <property type="molecule type" value="Genomic_DNA"/>
</dbReference>
<sequence length="132" mass="14350">MGVGGWGKRELEVRKEGSFLITPHSFPHSALSTLHSALNSHSEHRYAEASYGTRNSALSSHSAHRYAEAKATALSTQHSFPHSELGTRNFALTQHSALSTQHSPKCRTKSDDKSTPTRLLLRKNSPFGGLGG</sequence>
<proteinExistence type="predicted"/>
<organism evidence="1 2">
    <name type="scientific">Desertifilum tharense IPPAS B-1220</name>
    <dbReference type="NCBI Taxonomy" id="1781255"/>
    <lineage>
        <taxon>Bacteria</taxon>
        <taxon>Bacillati</taxon>
        <taxon>Cyanobacteriota</taxon>
        <taxon>Cyanophyceae</taxon>
        <taxon>Desertifilales</taxon>
        <taxon>Desertifilaceae</taxon>
        <taxon>Desertifilum</taxon>
    </lineage>
</organism>
<name>A0ACD5GWV5_9CYAN</name>
<reference evidence="1 2" key="1">
    <citation type="journal article" date="2016" name="Genome Announc.">
        <title>Draft Genome Sequence of the Thermotolerant Cyanobacterium Desertifilum sp. IPPAS B-1220.</title>
        <authorList>
            <person name="Mironov K.S."/>
            <person name="Sinetova M.A."/>
            <person name="Bolatkhan K."/>
            <person name="Zayadan B.K."/>
            <person name="Ustinova V.V."/>
            <person name="Kupriyanova E.V."/>
            <person name="Skrypnik A.N."/>
            <person name="Gogoleva N.E."/>
            <person name="Gogolev Y.V."/>
            <person name="Los D.A."/>
        </authorList>
    </citation>
    <scope>NUCLEOTIDE SEQUENCE [LARGE SCALE GENOMIC DNA]</scope>
    <source>
        <strain evidence="1 2">IPPAS B-1220</strain>
    </source>
</reference>